<feature type="transmembrane region" description="Helical" evidence="6">
    <location>
        <begin position="114"/>
        <end position="133"/>
    </location>
</feature>
<evidence type="ECO:0000256" key="5">
    <source>
        <dbReference type="ARBA" id="ARBA00023136"/>
    </source>
</evidence>
<dbReference type="InterPro" id="IPR052027">
    <property type="entry name" value="PspC"/>
</dbReference>
<proteinExistence type="predicted"/>
<dbReference type="PANTHER" id="PTHR33885:SF3">
    <property type="entry name" value="PHAGE SHOCK PROTEIN C"/>
    <property type="match status" value="1"/>
</dbReference>
<accession>A0A1V5SDW8</accession>
<dbReference type="GO" id="GO:0003677">
    <property type="term" value="F:DNA binding"/>
    <property type="evidence" value="ECO:0007669"/>
    <property type="project" value="UniProtKB-KW"/>
</dbReference>
<comment type="caution">
    <text evidence="8">The sequence shown here is derived from an EMBL/GenBank/DDBJ whole genome shotgun (WGS) entry which is preliminary data.</text>
</comment>
<keyword evidence="5 6" id="KW-0472">Membrane</keyword>
<dbReference type="Pfam" id="PF04024">
    <property type="entry name" value="PspC"/>
    <property type="match status" value="1"/>
</dbReference>
<evidence type="ECO:0000313" key="8">
    <source>
        <dbReference type="EMBL" id="OQA52698.1"/>
    </source>
</evidence>
<keyword evidence="3 6" id="KW-0812">Transmembrane</keyword>
<feature type="transmembrane region" description="Helical" evidence="6">
    <location>
        <begin position="139"/>
        <end position="157"/>
    </location>
</feature>
<comment type="subcellular location">
    <subcellularLocation>
        <location evidence="1">Cell membrane</location>
        <topology evidence="1">Single-pass membrane protein</topology>
    </subcellularLocation>
</comment>
<evidence type="ECO:0000259" key="7">
    <source>
        <dbReference type="Pfam" id="PF04024"/>
    </source>
</evidence>
<dbReference type="EMBL" id="MWBO01000023">
    <property type="protein sequence ID" value="OQA52698.1"/>
    <property type="molecule type" value="Genomic_DNA"/>
</dbReference>
<dbReference type="InterPro" id="IPR007168">
    <property type="entry name" value="Phageshock_PspC_N"/>
</dbReference>
<evidence type="ECO:0000256" key="4">
    <source>
        <dbReference type="ARBA" id="ARBA00022989"/>
    </source>
</evidence>
<sequence>MNNEKDTTKKNPFEGKKLVRSRKDRYIAGVCGGLGNYFDIDPLVFRLLFIILTIFAGSGLIIYIIFWILMPEEDEKRSDDLGENIKEGANKMAQEIKEKTKEIDKEERDKRGRLIGGLIILAVGLIFLFDNILPDLGLNFGKLWPLIIIIIALGIIIDSGKRK</sequence>
<dbReference type="PANTHER" id="PTHR33885">
    <property type="entry name" value="PHAGE SHOCK PROTEIN C"/>
    <property type="match status" value="1"/>
</dbReference>
<reference evidence="8" key="1">
    <citation type="submission" date="2017-02" db="EMBL/GenBank/DDBJ databases">
        <title>Delving into the versatile metabolic prowess of the omnipresent phylum Bacteroidetes.</title>
        <authorList>
            <person name="Nobu M.K."/>
            <person name="Mei R."/>
            <person name="Narihiro T."/>
            <person name="Kuroda K."/>
            <person name="Liu W.-T."/>
        </authorList>
    </citation>
    <scope>NUCLEOTIDE SEQUENCE</scope>
    <source>
        <strain evidence="8">ADurb.Bin280</strain>
    </source>
</reference>
<dbReference type="GO" id="GO:0005886">
    <property type="term" value="C:plasma membrane"/>
    <property type="evidence" value="ECO:0007669"/>
    <property type="project" value="UniProtKB-SubCell"/>
</dbReference>
<keyword evidence="4 6" id="KW-1133">Transmembrane helix</keyword>
<keyword evidence="2" id="KW-1003">Cell membrane</keyword>
<evidence type="ECO:0000256" key="6">
    <source>
        <dbReference type="SAM" id="Phobius"/>
    </source>
</evidence>
<evidence type="ECO:0000256" key="1">
    <source>
        <dbReference type="ARBA" id="ARBA00004162"/>
    </source>
</evidence>
<gene>
    <name evidence="8" type="ORF">BWY43_00366</name>
</gene>
<name>A0A1V5SDW8_9BACT</name>
<dbReference type="AlphaFoldDB" id="A0A1V5SDW8"/>
<evidence type="ECO:0000256" key="3">
    <source>
        <dbReference type="ARBA" id="ARBA00022692"/>
    </source>
</evidence>
<keyword evidence="8" id="KW-0238">DNA-binding</keyword>
<evidence type="ECO:0000256" key="2">
    <source>
        <dbReference type="ARBA" id="ARBA00022475"/>
    </source>
</evidence>
<dbReference type="Proteomes" id="UP000485367">
    <property type="component" value="Unassembled WGS sequence"/>
</dbReference>
<feature type="domain" description="Phage shock protein PspC N-terminal" evidence="7">
    <location>
        <begin position="16"/>
        <end position="73"/>
    </location>
</feature>
<organism evidence="8">
    <name type="scientific">candidate division WS2 bacterium ADurb.Bin280</name>
    <dbReference type="NCBI Taxonomy" id="1852829"/>
    <lineage>
        <taxon>Bacteria</taxon>
        <taxon>candidate division WS2</taxon>
    </lineage>
</organism>
<feature type="transmembrane region" description="Helical" evidence="6">
    <location>
        <begin position="43"/>
        <end position="69"/>
    </location>
</feature>
<protein>
    <submittedName>
        <fullName evidence="8">DNA-binding transcriptional activator PspC</fullName>
    </submittedName>
</protein>